<dbReference type="PANTHER" id="PTHR46558">
    <property type="entry name" value="TRACRIPTIONAL REGULATORY PROTEIN-RELATED-RELATED"/>
    <property type="match status" value="1"/>
</dbReference>
<reference evidence="4" key="2">
    <citation type="submission" date="2016-11" db="EMBL/GenBank/DDBJ databases">
        <authorList>
            <person name="Varghese N."/>
            <person name="Submissions S."/>
        </authorList>
    </citation>
    <scope>NUCLEOTIDE SEQUENCE</scope>
    <source>
        <strain evidence="4">DSM 4029</strain>
    </source>
</reference>
<comment type="caution">
    <text evidence="4">The sequence shown here is derived from an EMBL/GenBank/DDBJ whole genome shotgun (WGS) entry which is preliminary data.</text>
</comment>
<organism evidence="4 6">
    <name type="scientific">Bittarella massiliensis</name>
    <name type="common">ex Durand et al. 2017</name>
    <dbReference type="NCBI Taxonomy" id="1720313"/>
    <lineage>
        <taxon>Bacteria</taxon>
        <taxon>Bacillati</taxon>
        <taxon>Bacillota</taxon>
        <taxon>Clostridia</taxon>
        <taxon>Eubacteriales</taxon>
        <taxon>Oscillospiraceae</taxon>
        <taxon>Bittarella (ex Durand et al. 2017)</taxon>
    </lineage>
</organism>
<dbReference type="InterPro" id="IPR010982">
    <property type="entry name" value="Lambda_DNA-bd_dom_sf"/>
</dbReference>
<evidence type="ECO:0000259" key="3">
    <source>
        <dbReference type="PROSITE" id="PS50943"/>
    </source>
</evidence>
<evidence type="ECO:0000313" key="5">
    <source>
        <dbReference type="EMBL" id="SHG17316.1"/>
    </source>
</evidence>
<feature type="domain" description="HTH cro/C1-type" evidence="3">
    <location>
        <begin position="6"/>
        <end position="60"/>
    </location>
</feature>
<proteinExistence type="predicted"/>
<dbReference type="PANTHER" id="PTHR46558:SF11">
    <property type="entry name" value="HTH-TYPE TRANSCRIPTIONAL REGULATOR XRE"/>
    <property type="match status" value="1"/>
</dbReference>
<dbReference type="GO" id="GO:0003677">
    <property type="term" value="F:DNA binding"/>
    <property type="evidence" value="ECO:0007669"/>
    <property type="project" value="UniProtKB-KW"/>
</dbReference>
<reference evidence="6" key="1">
    <citation type="submission" date="2016-11" db="EMBL/GenBank/DDBJ databases">
        <authorList>
            <person name="Jaros S."/>
            <person name="Januszkiewicz K."/>
            <person name="Wedrychowicz H."/>
        </authorList>
    </citation>
    <scope>NUCLEOTIDE SEQUENCE [LARGE SCALE GENOMIC DNA]</scope>
    <source>
        <strain evidence="6">DSM 4029</strain>
    </source>
</reference>
<dbReference type="EMBL" id="FQVY01000002">
    <property type="protein sequence ID" value="SHG16977.1"/>
    <property type="molecule type" value="Genomic_DNA"/>
</dbReference>
<evidence type="ECO:0000313" key="4">
    <source>
        <dbReference type="EMBL" id="SHG16977.1"/>
    </source>
</evidence>
<dbReference type="RefSeq" id="WP_044992548.1">
    <property type="nucleotide sequence ID" value="NZ_FQVY01000002.1"/>
</dbReference>
<gene>
    <name evidence="4" type="ORF">SAMN05444424_1729</name>
    <name evidence="5" type="ORF">SAMN05444424_1741</name>
</gene>
<feature type="region of interest" description="Disordered" evidence="2">
    <location>
        <begin position="130"/>
        <end position="154"/>
    </location>
</feature>
<dbReference type="SUPFAM" id="SSF47413">
    <property type="entry name" value="lambda repressor-like DNA-binding domains"/>
    <property type="match status" value="1"/>
</dbReference>
<dbReference type="CDD" id="cd00093">
    <property type="entry name" value="HTH_XRE"/>
    <property type="match status" value="1"/>
</dbReference>
<protein>
    <submittedName>
        <fullName evidence="4">DNA-binding transcriptional regulator, XRE-family HTH domain</fullName>
    </submittedName>
</protein>
<dbReference type="InterPro" id="IPR001387">
    <property type="entry name" value="Cro/C1-type_HTH"/>
</dbReference>
<dbReference type="SMART" id="SM00530">
    <property type="entry name" value="HTH_XRE"/>
    <property type="match status" value="1"/>
</dbReference>
<evidence type="ECO:0000313" key="6">
    <source>
        <dbReference type="Proteomes" id="UP000184089"/>
    </source>
</evidence>
<dbReference type="AlphaFoldDB" id="A0AAQ1RW91"/>
<evidence type="ECO:0000256" key="1">
    <source>
        <dbReference type="ARBA" id="ARBA00023125"/>
    </source>
</evidence>
<dbReference type="PROSITE" id="PS50943">
    <property type="entry name" value="HTH_CROC1"/>
    <property type="match status" value="1"/>
</dbReference>
<name>A0AAQ1RW91_9FIRM</name>
<dbReference type="EMBL" id="FQVY01000002">
    <property type="protein sequence ID" value="SHG17316.1"/>
    <property type="molecule type" value="Genomic_DNA"/>
</dbReference>
<sequence length="154" mass="17327">MVGDKIREIRKEHNMTQEQLAQKIGVKRSVVSKYETGNIVPSIDQLYKIADVFSIWIGELLDNMTGDIIDNVIKKSAGAIVYGALQKEDEEIERTNAKLDIIVEIMFEELNEKGQQVAVERVQELARIAEYRKPSGPSQPQAKESEPDSDPNNA</sequence>
<evidence type="ECO:0000256" key="2">
    <source>
        <dbReference type="SAM" id="MobiDB-lite"/>
    </source>
</evidence>
<dbReference type="Gene3D" id="1.10.260.40">
    <property type="entry name" value="lambda repressor-like DNA-binding domains"/>
    <property type="match status" value="1"/>
</dbReference>
<accession>A0AAQ1RW91</accession>
<dbReference type="Pfam" id="PF01381">
    <property type="entry name" value="HTH_3"/>
    <property type="match status" value="1"/>
</dbReference>
<keyword evidence="1 4" id="KW-0238">DNA-binding</keyword>
<dbReference type="Proteomes" id="UP000184089">
    <property type="component" value="Unassembled WGS sequence"/>
</dbReference>